<feature type="binding site" evidence="6">
    <location>
        <position position="398"/>
    </location>
    <ligand>
        <name>S-adenosyl-L-methionine</name>
        <dbReference type="ChEBI" id="CHEBI:59789"/>
    </ligand>
</feature>
<feature type="active site" description="Proton donor/acceptor" evidence="5">
    <location>
        <position position="451"/>
    </location>
</feature>
<dbReference type="FunFam" id="2.70.160.11:FF:000003">
    <property type="entry name" value="Protein arginine N-methyltransferase 5"/>
    <property type="match status" value="1"/>
</dbReference>
<dbReference type="GO" id="GO:0016274">
    <property type="term" value="F:protein-arginine N-methyltransferase activity"/>
    <property type="evidence" value="ECO:0007669"/>
    <property type="project" value="InterPro"/>
</dbReference>
<feature type="binding site" evidence="6">
    <location>
        <position position="307"/>
    </location>
    <ligand>
        <name>S-adenosyl-L-methionine</name>
        <dbReference type="ChEBI" id="CHEBI:59789"/>
    </ligand>
</feature>
<organism evidence="11">
    <name type="scientific">Schmidtea mediterranea</name>
    <name type="common">Freshwater planarian flatworm</name>
    <dbReference type="NCBI Taxonomy" id="79327"/>
    <lineage>
        <taxon>Eukaryota</taxon>
        <taxon>Metazoa</taxon>
        <taxon>Spiralia</taxon>
        <taxon>Lophotrochozoa</taxon>
        <taxon>Platyhelminthes</taxon>
        <taxon>Rhabditophora</taxon>
        <taxon>Seriata</taxon>
        <taxon>Tricladida</taxon>
        <taxon>Continenticola</taxon>
        <taxon>Geoplanoidea</taxon>
        <taxon>Dugesiidae</taxon>
        <taxon>Schmidtea</taxon>
    </lineage>
</organism>
<evidence type="ECO:0000256" key="4">
    <source>
        <dbReference type="PIRNR" id="PIRNR015894"/>
    </source>
</evidence>
<accession>H2ESD8</accession>
<dbReference type="GO" id="GO:0005634">
    <property type="term" value="C:nucleus"/>
    <property type="evidence" value="ECO:0007669"/>
    <property type="project" value="TreeGrafter"/>
</dbReference>
<evidence type="ECO:0000256" key="6">
    <source>
        <dbReference type="PIRSR" id="PIRSR015894-2"/>
    </source>
</evidence>
<dbReference type="Gene3D" id="3.20.20.150">
    <property type="entry name" value="Divalent-metal-dependent TIM barrel enzymes"/>
    <property type="match status" value="1"/>
</dbReference>
<evidence type="ECO:0000259" key="8">
    <source>
        <dbReference type="Pfam" id="PF05185"/>
    </source>
</evidence>
<name>H2ESD8_SCHMD</name>
<dbReference type="InterPro" id="IPR029063">
    <property type="entry name" value="SAM-dependent_MTases_sf"/>
</dbReference>
<feature type="domain" description="PRMT5 TIM barrel" evidence="9">
    <location>
        <begin position="28"/>
        <end position="268"/>
    </location>
</feature>
<evidence type="ECO:0000256" key="3">
    <source>
        <dbReference type="ARBA" id="ARBA00022691"/>
    </source>
</evidence>
<dbReference type="SUPFAM" id="SSF53335">
    <property type="entry name" value="S-adenosyl-L-methionine-dependent methyltransferases"/>
    <property type="match status" value="1"/>
</dbReference>
<evidence type="ECO:0000259" key="9">
    <source>
        <dbReference type="Pfam" id="PF17285"/>
    </source>
</evidence>
<dbReference type="Pfam" id="PF17286">
    <property type="entry name" value="PRMT5_C"/>
    <property type="match status" value="1"/>
</dbReference>
<feature type="site" description="Critical for specifying symmetric addition of methyl groups" evidence="7">
    <location>
        <position position="310"/>
    </location>
</feature>
<evidence type="ECO:0000256" key="1">
    <source>
        <dbReference type="ARBA" id="ARBA00022603"/>
    </source>
</evidence>
<dbReference type="InterPro" id="IPR007857">
    <property type="entry name" value="Arg_MeTrfase_PRMT5"/>
</dbReference>
<keyword evidence="1 4" id="KW-0489">Methyltransferase</keyword>
<dbReference type="Pfam" id="PF05185">
    <property type="entry name" value="PRMT5"/>
    <property type="match status" value="1"/>
</dbReference>
<dbReference type="Gene3D" id="3.40.50.150">
    <property type="entry name" value="Vaccinia Virus protein VP39"/>
    <property type="match status" value="1"/>
</dbReference>
<dbReference type="InterPro" id="IPR035075">
    <property type="entry name" value="PRMT5"/>
</dbReference>
<dbReference type="AlphaFoldDB" id="H2ESD8"/>
<dbReference type="GO" id="GO:0005829">
    <property type="term" value="C:cytosol"/>
    <property type="evidence" value="ECO:0007669"/>
    <property type="project" value="TreeGrafter"/>
</dbReference>
<feature type="domain" description="PRMT5 oligomerisation" evidence="10">
    <location>
        <begin position="474"/>
        <end position="645"/>
    </location>
</feature>
<evidence type="ECO:0000256" key="7">
    <source>
        <dbReference type="PIRSR" id="PIRSR015894-3"/>
    </source>
</evidence>
<dbReference type="PIRSF" id="PIRSF015894">
    <property type="entry name" value="Skb1_MeTrfase"/>
    <property type="match status" value="1"/>
</dbReference>
<evidence type="ECO:0000313" key="11">
    <source>
        <dbReference type="EMBL" id="AEX33822.1"/>
    </source>
</evidence>
<protein>
    <recommendedName>
        <fullName evidence="4">Protein arginine N-methyltransferase</fullName>
    </recommendedName>
</protein>
<dbReference type="InterPro" id="IPR035247">
    <property type="entry name" value="PRMT5_TIM"/>
</dbReference>
<feature type="domain" description="PRMT5 arginine-N-methyltransferase" evidence="8">
    <location>
        <begin position="281"/>
        <end position="471"/>
    </location>
</feature>
<dbReference type="PANTHER" id="PTHR10738">
    <property type="entry name" value="PROTEIN ARGININE N-METHYLTRANSFERASE 5"/>
    <property type="match status" value="1"/>
</dbReference>
<keyword evidence="2 4" id="KW-0808">Transferase</keyword>
<dbReference type="OrthoDB" id="1368803at2759"/>
<proteinExistence type="evidence at transcript level"/>
<dbReference type="Pfam" id="PF17285">
    <property type="entry name" value="PRMT5_TIM"/>
    <property type="match status" value="1"/>
</dbReference>
<dbReference type="InterPro" id="IPR035248">
    <property type="entry name" value="PRMT5_C"/>
</dbReference>
<comment type="similarity">
    <text evidence="4">Belongs to the class I-like SAM-binding methyltransferase superfamily.</text>
</comment>
<feature type="active site" description="Proton donor/acceptor" evidence="5">
    <location>
        <position position="442"/>
    </location>
</feature>
<dbReference type="EMBL" id="JQ035529">
    <property type="protein sequence ID" value="AEX33822.1"/>
    <property type="molecule type" value="mRNA"/>
</dbReference>
<keyword evidence="3 4" id="KW-0949">S-adenosyl-L-methionine</keyword>
<feature type="binding site" evidence="6">
    <location>
        <begin position="426"/>
        <end position="427"/>
    </location>
    <ligand>
        <name>S-adenosyl-L-methionine</name>
        <dbReference type="ChEBI" id="CHEBI:59789"/>
    </ligand>
</feature>
<dbReference type="PANTHER" id="PTHR10738:SF0">
    <property type="entry name" value="PROTEIN ARGININE N-METHYLTRANSFERASE 5"/>
    <property type="match status" value="1"/>
</dbReference>
<evidence type="ECO:0000256" key="5">
    <source>
        <dbReference type="PIRSR" id="PIRSR015894-1"/>
    </source>
</evidence>
<dbReference type="GO" id="GO:0032259">
    <property type="term" value="P:methylation"/>
    <property type="evidence" value="ECO:0007669"/>
    <property type="project" value="UniProtKB-KW"/>
</dbReference>
<dbReference type="PROSITE" id="PS51678">
    <property type="entry name" value="SAM_MT_PRMT"/>
    <property type="match status" value="1"/>
</dbReference>
<sequence length="650" mass="74343">MNMKSLLGVDIQSVKNIEEDHRWAISLGFSFVFANIYTSHERNTDENDDSRTDKLSAPNFLQTNDSSIINGVVGKISSWIDLDNELESFRKKSEKALLEELEWASFQGFPAVLIRLKKKNNTNLARVLTTFMSNDYLTFRIWIGLPMIDETEYSCVNGNNIPQKDNSPISWWRQFSILLGDSISNFMLMLALPKSPVDQNIINHWYSEPIAALETRTDIYFTNKKGFPVLSVEYQDIINRFLKMKIQLVLTGDAKNLHGHLAYRQYLSWIWTNKCPMTVYEKHSKDMEDYLQDPLQPLADHLPSSTYSIFELDPYKYAAYEKATFQAINDLIEKRKQDGEVNINNTKSFASIVGGSPNLTLKEKITIMVLGAGRGPLVDSAFKAADSANCEVKMYIVEKNPNAVSYLTRRITSDWNNRDVELFAGDMREVLLPTRADIFVSELLGSFGDNELSPECLDGAQHFLKPDGISIPQSYTSYIAPLQSTKLFSYMSTQRPPRYSKKTKYASLETPYVVRLLNCHLLAPVQSVFTFEHPKPDINASNDRYRELVFKVKEDGVIHGFAGFFHCILYKNVTMSIHPDMHSPDMFSWFPIVFPIIKPIQIKADSELSFHIWRVGNSKAVWYEWACTNPEVTSIHNPNGRSYSMSLLSK</sequence>
<feature type="binding site" evidence="6">
    <location>
        <begin position="316"/>
        <end position="317"/>
    </location>
    <ligand>
        <name>S-adenosyl-L-methionine</name>
        <dbReference type="ChEBI" id="CHEBI:59789"/>
    </ligand>
</feature>
<dbReference type="InterPro" id="IPR025799">
    <property type="entry name" value="Arg_MeTrfase"/>
</dbReference>
<dbReference type="Gene3D" id="2.70.160.11">
    <property type="entry name" value="Hnrnp arginine n-methyltransferase1"/>
    <property type="match status" value="1"/>
</dbReference>
<dbReference type="GO" id="GO:0006355">
    <property type="term" value="P:regulation of DNA-templated transcription"/>
    <property type="evidence" value="ECO:0007669"/>
    <property type="project" value="TreeGrafter"/>
</dbReference>
<evidence type="ECO:0000256" key="2">
    <source>
        <dbReference type="ARBA" id="ARBA00022679"/>
    </source>
</evidence>
<evidence type="ECO:0000259" key="10">
    <source>
        <dbReference type="Pfam" id="PF17286"/>
    </source>
</evidence>
<reference evidence="11" key="1">
    <citation type="journal article" date="2012" name="Development">
        <title>PRMT5 and the role of symmetrical dimethylarginine in chromatoid bodies of planarian stem cells.</title>
        <authorList>
            <person name="Rouhana L."/>
            <person name="Vieira A.P."/>
            <person name="Roberts-Galbraith R.H."/>
            <person name="Newmark P.A."/>
        </authorList>
    </citation>
    <scope>NUCLEOTIDE SEQUENCE</scope>
</reference>